<evidence type="ECO:0000313" key="4">
    <source>
        <dbReference type="Proteomes" id="UP000317494"/>
    </source>
</evidence>
<comment type="caution">
    <text evidence="3">The sequence shown here is derived from an EMBL/GenBank/DDBJ whole genome shotgun (WGS) entry which is preliminary data.</text>
</comment>
<evidence type="ECO:0000313" key="3">
    <source>
        <dbReference type="EMBL" id="TPX54379.1"/>
    </source>
</evidence>
<protein>
    <submittedName>
        <fullName evidence="3">Uncharacterized protein</fullName>
    </submittedName>
</protein>
<feature type="region of interest" description="Disordered" evidence="1">
    <location>
        <begin position="462"/>
        <end position="497"/>
    </location>
</feature>
<feature type="compositionally biased region" description="Polar residues" evidence="1">
    <location>
        <begin position="472"/>
        <end position="491"/>
    </location>
</feature>
<keyword evidence="4" id="KW-1185">Reference proteome</keyword>
<evidence type="ECO:0000256" key="1">
    <source>
        <dbReference type="SAM" id="MobiDB-lite"/>
    </source>
</evidence>
<evidence type="ECO:0000256" key="2">
    <source>
        <dbReference type="SAM" id="Phobius"/>
    </source>
</evidence>
<keyword evidence="2" id="KW-1133">Transmembrane helix</keyword>
<sequence length="497" mass="55494">MGGVRGLCQNILQTLAYYDVSITVVLTTQEQTSAMTRLFLIYMVILIVVFVVHQIQAADKDDNQTLRQISERLSGLRKEHIRRPTHSLHQLSGLIRQRQAYVPAGSPLKLGQLSLNPDPGNSIMWQTYVMEYNAYQFELCHSYHVQASKILVDLASGGPRRKSFKRKKAALSKHSETLELLMRGYLLLEVKHAIVSDGVAPHIRMIVSTHGDDLALPINELRDERLSLAKCINAMNANIVLVSLENATDDLVLERKSPPPSMEDRPMAPTSHMLGAVLHYIMEYNGLMFMKYQFKSVQLKKVLNNALTPKESRPELENRQQQVLAEMKTYFYAACEYAEKLTDRALDSVGYVKDRPPLSDSMDVSGVGNDVYNSEGNAPAASSVSVQPEGPDELDFDADLRREDWDMVLPLLEEPDFNQHTIYEPLAGFAAGGGEETPHHLDYGLSQLNEAEVMWSAPVYRPIPNDDEASSSREGQSYSFGPSPGQGSTGITPDFIP</sequence>
<reference evidence="3 4" key="1">
    <citation type="journal article" date="2019" name="Sci. Rep.">
        <title>Comparative genomics of chytrid fungi reveal insights into the obligate biotrophic and pathogenic lifestyle of Synchytrium endobioticum.</title>
        <authorList>
            <person name="van de Vossenberg B.T.L.H."/>
            <person name="Warris S."/>
            <person name="Nguyen H.D.T."/>
            <person name="van Gent-Pelzer M.P.E."/>
            <person name="Joly D.L."/>
            <person name="van de Geest H.C."/>
            <person name="Bonants P.J.M."/>
            <person name="Smith D.S."/>
            <person name="Levesque C.A."/>
            <person name="van der Lee T.A.J."/>
        </authorList>
    </citation>
    <scope>NUCLEOTIDE SEQUENCE [LARGE SCALE GENOMIC DNA]</scope>
    <source>
        <strain evidence="3 4">MB42</strain>
    </source>
</reference>
<proteinExistence type="predicted"/>
<keyword evidence="2" id="KW-0472">Membrane</keyword>
<name>A0A507DRL0_9FUNG</name>
<dbReference type="Proteomes" id="UP000317494">
    <property type="component" value="Unassembled WGS sequence"/>
</dbReference>
<dbReference type="AlphaFoldDB" id="A0A507DRL0"/>
<feature type="transmembrane region" description="Helical" evidence="2">
    <location>
        <begin position="38"/>
        <end position="55"/>
    </location>
</feature>
<dbReference type="EMBL" id="QEAN01000006">
    <property type="protein sequence ID" value="TPX54379.1"/>
    <property type="molecule type" value="Genomic_DNA"/>
</dbReference>
<dbReference type="VEuPathDB" id="FungiDB:SeMB42_g00295"/>
<accession>A0A507DRL0</accession>
<organism evidence="3 4">
    <name type="scientific">Synchytrium endobioticum</name>
    <dbReference type="NCBI Taxonomy" id="286115"/>
    <lineage>
        <taxon>Eukaryota</taxon>
        <taxon>Fungi</taxon>
        <taxon>Fungi incertae sedis</taxon>
        <taxon>Chytridiomycota</taxon>
        <taxon>Chytridiomycota incertae sedis</taxon>
        <taxon>Chytridiomycetes</taxon>
        <taxon>Synchytriales</taxon>
        <taxon>Synchytriaceae</taxon>
        <taxon>Synchytrium</taxon>
    </lineage>
</organism>
<keyword evidence="2" id="KW-0812">Transmembrane</keyword>
<gene>
    <name evidence="3" type="ORF">SeMB42_g00295</name>
</gene>